<evidence type="ECO:0000256" key="5">
    <source>
        <dbReference type="ARBA" id="ARBA00023004"/>
    </source>
</evidence>
<gene>
    <name evidence="8" type="ORF">OG563_42555</name>
</gene>
<keyword evidence="6" id="KW-0411">Iron-sulfur</keyword>
<evidence type="ECO:0000313" key="8">
    <source>
        <dbReference type="EMBL" id="WUV45705.1"/>
    </source>
</evidence>
<dbReference type="Gene3D" id="3.30.70.20">
    <property type="match status" value="1"/>
</dbReference>
<evidence type="ECO:0000256" key="4">
    <source>
        <dbReference type="ARBA" id="ARBA00022982"/>
    </source>
</evidence>
<name>A0ABZ1YR33_9NOCA</name>
<keyword evidence="5" id="KW-0408">Iron</keyword>
<proteinExistence type="predicted"/>
<evidence type="ECO:0000256" key="7">
    <source>
        <dbReference type="ARBA" id="ARBA00023291"/>
    </source>
</evidence>
<keyword evidence="7" id="KW-0003">3Fe-4S</keyword>
<keyword evidence="4" id="KW-0249">Electron transport</keyword>
<reference evidence="8" key="1">
    <citation type="submission" date="2022-10" db="EMBL/GenBank/DDBJ databases">
        <title>The complete genomes of actinobacterial strains from the NBC collection.</title>
        <authorList>
            <person name="Joergensen T.S."/>
            <person name="Alvarez Arevalo M."/>
            <person name="Sterndorff E.B."/>
            <person name="Faurdal D."/>
            <person name="Vuksanovic O."/>
            <person name="Mourched A.-S."/>
            <person name="Charusanti P."/>
            <person name="Shaw S."/>
            <person name="Blin K."/>
            <person name="Weber T."/>
        </authorList>
    </citation>
    <scope>NUCLEOTIDE SEQUENCE</scope>
    <source>
        <strain evidence="8">NBC_01482</strain>
    </source>
</reference>
<accession>A0ABZ1YR33</accession>
<dbReference type="RefSeq" id="WP_327098850.1">
    <property type="nucleotide sequence ID" value="NZ_CP109149.1"/>
</dbReference>
<evidence type="ECO:0000313" key="9">
    <source>
        <dbReference type="Proteomes" id="UP001432062"/>
    </source>
</evidence>
<dbReference type="SUPFAM" id="SSF54862">
    <property type="entry name" value="4Fe-4S ferredoxins"/>
    <property type="match status" value="1"/>
</dbReference>
<dbReference type="Pfam" id="PF13459">
    <property type="entry name" value="Fer4_15"/>
    <property type="match status" value="1"/>
</dbReference>
<evidence type="ECO:0000256" key="2">
    <source>
        <dbReference type="ARBA" id="ARBA00022448"/>
    </source>
</evidence>
<dbReference type="Proteomes" id="UP001432062">
    <property type="component" value="Chromosome"/>
</dbReference>
<keyword evidence="3" id="KW-0479">Metal-binding</keyword>
<protein>
    <submittedName>
        <fullName evidence="8">Ferredoxin</fullName>
    </submittedName>
</protein>
<keyword evidence="2" id="KW-0813">Transport</keyword>
<dbReference type="PANTHER" id="PTHR36923">
    <property type="entry name" value="FERREDOXIN"/>
    <property type="match status" value="1"/>
</dbReference>
<dbReference type="InterPro" id="IPR051269">
    <property type="entry name" value="Fe-S_cluster_ET"/>
</dbReference>
<keyword evidence="9" id="KW-1185">Reference proteome</keyword>
<dbReference type="EMBL" id="CP109441">
    <property type="protein sequence ID" value="WUV45705.1"/>
    <property type="molecule type" value="Genomic_DNA"/>
</dbReference>
<evidence type="ECO:0000256" key="6">
    <source>
        <dbReference type="ARBA" id="ARBA00023014"/>
    </source>
</evidence>
<comment type="cofactor">
    <cofactor evidence="1">
        <name>[3Fe-4S] cluster</name>
        <dbReference type="ChEBI" id="CHEBI:21137"/>
    </cofactor>
</comment>
<dbReference type="PANTHER" id="PTHR36923:SF3">
    <property type="entry name" value="FERREDOXIN"/>
    <property type="match status" value="1"/>
</dbReference>
<evidence type="ECO:0000256" key="1">
    <source>
        <dbReference type="ARBA" id="ARBA00001927"/>
    </source>
</evidence>
<organism evidence="8 9">
    <name type="scientific">Nocardia vinacea</name>
    <dbReference type="NCBI Taxonomy" id="96468"/>
    <lineage>
        <taxon>Bacteria</taxon>
        <taxon>Bacillati</taxon>
        <taxon>Actinomycetota</taxon>
        <taxon>Actinomycetes</taxon>
        <taxon>Mycobacteriales</taxon>
        <taxon>Nocardiaceae</taxon>
        <taxon>Nocardia</taxon>
    </lineage>
</organism>
<sequence>MRITADRTRCQGHGMCEALLAHIFQVDNSGKVRVLTDPIPTPDHPDAQLAIDTCPVEALRAE</sequence>
<evidence type="ECO:0000256" key="3">
    <source>
        <dbReference type="ARBA" id="ARBA00022723"/>
    </source>
</evidence>